<dbReference type="RefSeq" id="WP_066827372.1">
    <property type="nucleotide sequence ID" value="NZ_LTBA01000070.1"/>
</dbReference>
<comment type="caution">
    <text evidence="6">The sequence shown here is derived from an EMBL/GenBank/DDBJ whole genome shotgun (WGS) entry which is preliminary data.</text>
</comment>
<evidence type="ECO:0000256" key="2">
    <source>
        <dbReference type="ARBA" id="ARBA00023015"/>
    </source>
</evidence>
<evidence type="ECO:0000259" key="5">
    <source>
        <dbReference type="PROSITE" id="PS50937"/>
    </source>
</evidence>
<dbReference type="InterPro" id="IPR047057">
    <property type="entry name" value="MerR_fam"/>
</dbReference>
<dbReference type="PROSITE" id="PS50937">
    <property type="entry name" value="HTH_MERR_2"/>
    <property type="match status" value="1"/>
</dbReference>
<accession>A0A151AS80</accession>
<dbReference type="Gene3D" id="1.10.1660.10">
    <property type="match status" value="1"/>
</dbReference>
<keyword evidence="1" id="KW-0678">Repressor</keyword>
<sequence length="268" mass="31328">MKNTYTIGQMAKLHNISVHTLRYYDKIGLLKPSKVDLNSNYRYYDDYDSHRLSKIKGLKSIGLPLNKIKILMEGTIDKVEEEFYDMRKELITKINNLNEVVSYLDEQLHQIEEFKKGECCIEPKILTFDRREGYIICVNESSSLNERIKAIVNFEKKNNTNADVFFKPTRLMHIDSDGRAHLKNYLALKRDISVDDPNDCYILEAGKYGVIDHIGSSKNIDESYMKLLKYIYSKGLRPCNEAIEILVMSSNLTVKQEEWRKQIQIRII</sequence>
<gene>
    <name evidence="6" type="primary">bmrR</name>
    <name evidence="6" type="ORF">CLTEP_26150</name>
</gene>
<evidence type="ECO:0000256" key="4">
    <source>
        <dbReference type="ARBA" id="ARBA00023163"/>
    </source>
</evidence>
<organism evidence="6 7">
    <name type="scientific">Clostridium tepidiprofundi DSM 19306</name>
    <dbReference type="NCBI Taxonomy" id="1121338"/>
    <lineage>
        <taxon>Bacteria</taxon>
        <taxon>Bacillati</taxon>
        <taxon>Bacillota</taxon>
        <taxon>Clostridia</taxon>
        <taxon>Eubacteriales</taxon>
        <taxon>Clostridiaceae</taxon>
        <taxon>Clostridium</taxon>
    </lineage>
</organism>
<keyword evidence="2" id="KW-0805">Transcription regulation</keyword>
<keyword evidence="4" id="KW-0804">Transcription</keyword>
<evidence type="ECO:0000313" key="7">
    <source>
        <dbReference type="Proteomes" id="UP000075531"/>
    </source>
</evidence>
<evidence type="ECO:0000313" key="6">
    <source>
        <dbReference type="EMBL" id="KYH30508.1"/>
    </source>
</evidence>
<keyword evidence="3" id="KW-0238">DNA-binding</keyword>
<evidence type="ECO:0000256" key="3">
    <source>
        <dbReference type="ARBA" id="ARBA00023125"/>
    </source>
</evidence>
<evidence type="ECO:0000256" key="1">
    <source>
        <dbReference type="ARBA" id="ARBA00022491"/>
    </source>
</evidence>
<proteinExistence type="predicted"/>
<dbReference type="OrthoDB" id="9773308at2"/>
<dbReference type="InterPro" id="IPR000551">
    <property type="entry name" value="MerR-type_HTH_dom"/>
</dbReference>
<dbReference type="InterPro" id="IPR009061">
    <property type="entry name" value="DNA-bd_dom_put_sf"/>
</dbReference>
<dbReference type="Pfam" id="PF13411">
    <property type="entry name" value="MerR_1"/>
    <property type="match status" value="1"/>
</dbReference>
<dbReference type="EMBL" id="LTBA01000070">
    <property type="protein sequence ID" value="KYH30508.1"/>
    <property type="molecule type" value="Genomic_DNA"/>
</dbReference>
<dbReference type="Proteomes" id="UP000075531">
    <property type="component" value="Unassembled WGS sequence"/>
</dbReference>
<dbReference type="InterPro" id="IPR011256">
    <property type="entry name" value="Reg_factor_effector_dom_sf"/>
</dbReference>
<feature type="domain" description="HTH merR-type" evidence="5">
    <location>
        <begin position="4"/>
        <end position="74"/>
    </location>
</feature>
<dbReference type="SUPFAM" id="SSF55136">
    <property type="entry name" value="Probable bacterial effector-binding domain"/>
    <property type="match status" value="1"/>
</dbReference>
<dbReference type="SMART" id="SM00422">
    <property type="entry name" value="HTH_MERR"/>
    <property type="match status" value="1"/>
</dbReference>
<dbReference type="Gene3D" id="3.20.80.10">
    <property type="entry name" value="Regulatory factor, effector binding domain"/>
    <property type="match status" value="1"/>
</dbReference>
<dbReference type="STRING" id="1121338.CLTEP_26150"/>
<dbReference type="SUPFAM" id="SSF46955">
    <property type="entry name" value="Putative DNA-binding domain"/>
    <property type="match status" value="1"/>
</dbReference>
<dbReference type="PANTHER" id="PTHR30204:SF69">
    <property type="entry name" value="MERR-FAMILY TRANSCRIPTIONAL REGULATOR"/>
    <property type="match status" value="1"/>
</dbReference>
<protein>
    <submittedName>
        <fullName evidence="6">Multidrug-efflux transporter 1 regulator</fullName>
    </submittedName>
</protein>
<dbReference type="PANTHER" id="PTHR30204">
    <property type="entry name" value="REDOX-CYCLING DRUG-SENSING TRANSCRIPTIONAL ACTIVATOR SOXR"/>
    <property type="match status" value="1"/>
</dbReference>
<name>A0A151AS80_9CLOT</name>
<dbReference type="GO" id="GO:0003677">
    <property type="term" value="F:DNA binding"/>
    <property type="evidence" value="ECO:0007669"/>
    <property type="project" value="UniProtKB-KW"/>
</dbReference>
<dbReference type="GO" id="GO:0003700">
    <property type="term" value="F:DNA-binding transcription factor activity"/>
    <property type="evidence" value="ECO:0007669"/>
    <property type="project" value="InterPro"/>
</dbReference>
<dbReference type="PATRIC" id="fig|1121338.3.peg.2720"/>
<keyword evidence="7" id="KW-1185">Reference proteome</keyword>
<dbReference type="AlphaFoldDB" id="A0A151AS80"/>
<reference evidence="6 7" key="1">
    <citation type="submission" date="2016-02" db="EMBL/GenBank/DDBJ databases">
        <title>Genome sequence of Clostridium tepidiprofundi DSM 19306.</title>
        <authorList>
            <person name="Poehlein A."/>
            <person name="Daniel R."/>
        </authorList>
    </citation>
    <scope>NUCLEOTIDE SEQUENCE [LARGE SCALE GENOMIC DNA]</scope>
    <source>
        <strain evidence="6 7">DSM 19306</strain>
    </source>
</reference>